<dbReference type="PANTHER" id="PTHR24346:SF38">
    <property type="entry name" value="NON-SPECIFIC SERINE_THREONINE PROTEIN KINASE"/>
    <property type="match status" value="1"/>
</dbReference>
<dbReference type="GeneTree" id="ENSGT00940000156445"/>
<dbReference type="PROSITE" id="PS50011">
    <property type="entry name" value="PROTEIN_KINASE_DOM"/>
    <property type="match status" value="1"/>
</dbReference>
<evidence type="ECO:0000256" key="4">
    <source>
        <dbReference type="ARBA" id="ARBA00022741"/>
    </source>
</evidence>
<keyword evidence="4 9" id="KW-0547">Nucleotide-binding</keyword>
<evidence type="ECO:0000313" key="13">
    <source>
        <dbReference type="Proteomes" id="UP000028761"/>
    </source>
</evidence>
<dbReference type="GO" id="GO:0005524">
    <property type="term" value="F:ATP binding"/>
    <property type="evidence" value="ECO:0007669"/>
    <property type="project" value="UniProtKB-UniRule"/>
</dbReference>
<evidence type="ECO:0000256" key="9">
    <source>
        <dbReference type="PROSITE-ProRule" id="PRU10141"/>
    </source>
</evidence>
<feature type="domain" description="Protein kinase" evidence="11">
    <location>
        <begin position="94"/>
        <end position="248"/>
    </location>
</feature>
<comment type="catalytic activity">
    <reaction evidence="8">
        <text>L-seryl-[protein] + ATP = O-phospho-L-seryl-[protein] + ADP + H(+)</text>
        <dbReference type="Rhea" id="RHEA:17989"/>
        <dbReference type="Rhea" id="RHEA-COMP:9863"/>
        <dbReference type="Rhea" id="RHEA-COMP:11604"/>
        <dbReference type="ChEBI" id="CHEBI:15378"/>
        <dbReference type="ChEBI" id="CHEBI:29999"/>
        <dbReference type="ChEBI" id="CHEBI:30616"/>
        <dbReference type="ChEBI" id="CHEBI:83421"/>
        <dbReference type="ChEBI" id="CHEBI:456216"/>
        <dbReference type="EC" id="2.7.11.1"/>
    </reaction>
</comment>
<dbReference type="PANTHER" id="PTHR24346">
    <property type="entry name" value="MAP/MICROTUBULE AFFINITY-REGULATING KINASE"/>
    <property type="match status" value="1"/>
</dbReference>
<organism evidence="12 13">
    <name type="scientific">Papio anubis</name>
    <name type="common">Olive baboon</name>
    <dbReference type="NCBI Taxonomy" id="9555"/>
    <lineage>
        <taxon>Eukaryota</taxon>
        <taxon>Metazoa</taxon>
        <taxon>Chordata</taxon>
        <taxon>Craniata</taxon>
        <taxon>Vertebrata</taxon>
        <taxon>Euteleostomi</taxon>
        <taxon>Mammalia</taxon>
        <taxon>Eutheria</taxon>
        <taxon>Euarchontoglires</taxon>
        <taxon>Primates</taxon>
        <taxon>Haplorrhini</taxon>
        <taxon>Catarrhini</taxon>
        <taxon>Cercopithecidae</taxon>
        <taxon>Cercopithecinae</taxon>
        <taxon>Papio</taxon>
    </lineage>
</organism>
<dbReference type="Ensembl" id="ENSPANT00000081934.1">
    <property type="protein sequence ID" value="ENSPANP00000049302.1"/>
    <property type="gene ID" value="ENSPANG00000009881.4"/>
</dbReference>
<protein>
    <recommendedName>
        <fullName evidence="1">non-specific serine/threonine protein kinase</fullName>
        <ecNumber evidence="1">2.7.11.1</ecNumber>
    </recommendedName>
</protein>
<feature type="binding site" evidence="9">
    <location>
        <position position="123"/>
    </location>
    <ligand>
        <name>ATP</name>
        <dbReference type="ChEBI" id="CHEBI:30616"/>
    </ligand>
</feature>
<feature type="region of interest" description="Disordered" evidence="10">
    <location>
        <begin position="1"/>
        <end position="51"/>
    </location>
</feature>
<name>A0A8I5N8C8_PAPAN</name>
<accession>A0A8I5N8C8</accession>
<dbReference type="SUPFAM" id="SSF56112">
    <property type="entry name" value="Protein kinase-like (PK-like)"/>
    <property type="match status" value="1"/>
</dbReference>
<proteinExistence type="predicted"/>
<keyword evidence="13" id="KW-1185">Reference proteome</keyword>
<evidence type="ECO:0000259" key="11">
    <source>
        <dbReference type="PROSITE" id="PS50011"/>
    </source>
</evidence>
<reference evidence="12" key="2">
    <citation type="submission" date="2025-08" db="UniProtKB">
        <authorList>
            <consortium name="Ensembl"/>
        </authorList>
    </citation>
    <scope>IDENTIFICATION</scope>
</reference>
<dbReference type="Gene3D" id="3.30.200.20">
    <property type="entry name" value="Phosphorylase Kinase, domain 1"/>
    <property type="match status" value="1"/>
</dbReference>
<dbReference type="GO" id="GO:0005737">
    <property type="term" value="C:cytoplasm"/>
    <property type="evidence" value="ECO:0007669"/>
    <property type="project" value="TreeGrafter"/>
</dbReference>
<dbReference type="GO" id="GO:0050321">
    <property type="term" value="F:tau-protein kinase activity"/>
    <property type="evidence" value="ECO:0007669"/>
    <property type="project" value="TreeGrafter"/>
</dbReference>
<dbReference type="EC" id="2.7.11.1" evidence="1"/>
<keyword evidence="6 9" id="KW-0067">ATP-binding</keyword>
<dbReference type="FunFam" id="3.30.200.20:FF:000003">
    <property type="entry name" value="Non-specific serine/threonine protein kinase"/>
    <property type="match status" value="1"/>
</dbReference>
<keyword evidence="2" id="KW-0723">Serine/threonine-protein kinase</keyword>
<feature type="compositionally biased region" description="Pro residues" evidence="10">
    <location>
        <begin position="1"/>
        <end position="16"/>
    </location>
</feature>
<keyword evidence="5" id="KW-0418">Kinase</keyword>
<dbReference type="GO" id="GO:0000226">
    <property type="term" value="P:microtubule cytoskeleton organization"/>
    <property type="evidence" value="ECO:0007669"/>
    <property type="project" value="TreeGrafter"/>
</dbReference>
<evidence type="ECO:0000256" key="6">
    <source>
        <dbReference type="ARBA" id="ARBA00022840"/>
    </source>
</evidence>
<evidence type="ECO:0000256" key="10">
    <source>
        <dbReference type="SAM" id="MobiDB-lite"/>
    </source>
</evidence>
<gene>
    <name evidence="12" type="primary">SIK2</name>
</gene>
<comment type="catalytic activity">
    <reaction evidence="7">
        <text>L-threonyl-[protein] + ATP = O-phospho-L-threonyl-[protein] + ADP + H(+)</text>
        <dbReference type="Rhea" id="RHEA:46608"/>
        <dbReference type="Rhea" id="RHEA-COMP:11060"/>
        <dbReference type="Rhea" id="RHEA-COMP:11605"/>
        <dbReference type="ChEBI" id="CHEBI:15378"/>
        <dbReference type="ChEBI" id="CHEBI:30013"/>
        <dbReference type="ChEBI" id="CHEBI:30616"/>
        <dbReference type="ChEBI" id="CHEBI:61977"/>
        <dbReference type="ChEBI" id="CHEBI:456216"/>
        <dbReference type="EC" id="2.7.11.1"/>
    </reaction>
</comment>
<dbReference type="PROSITE" id="PS00107">
    <property type="entry name" value="PROTEIN_KINASE_ATP"/>
    <property type="match status" value="1"/>
</dbReference>
<evidence type="ECO:0000256" key="7">
    <source>
        <dbReference type="ARBA" id="ARBA00047899"/>
    </source>
</evidence>
<dbReference type="InterPro" id="IPR017441">
    <property type="entry name" value="Protein_kinase_ATP_BS"/>
</dbReference>
<dbReference type="GO" id="GO:0035556">
    <property type="term" value="P:intracellular signal transduction"/>
    <property type="evidence" value="ECO:0007669"/>
    <property type="project" value="TreeGrafter"/>
</dbReference>
<reference evidence="12 13" key="1">
    <citation type="submission" date="2012-03" db="EMBL/GenBank/DDBJ databases">
        <title>Whole Genome Assembly of Papio anubis.</title>
        <authorList>
            <person name="Liu Y.L."/>
            <person name="Abraham K.A."/>
            <person name="Akbar H.A."/>
            <person name="Ali S.A."/>
            <person name="Anosike U.A."/>
            <person name="Aqrawi P.A."/>
            <person name="Arias F.A."/>
            <person name="Attaway T.A."/>
            <person name="Awwad R.A."/>
            <person name="Babu C.B."/>
            <person name="Bandaranaike D.B."/>
            <person name="Battles P.B."/>
            <person name="Bell A.B."/>
            <person name="Beltran B.B."/>
            <person name="Berhane-Mersha D.B."/>
            <person name="Bess C.B."/>
            <person name="Bickham C.B."/>
            <person name="Bolden T.B."/>
            <person name="Carter K.C."/>
            <person name="Chau D.C."/>
            <person name="Chavez A.C."/>
            <person name="Clerc-Blankenburg K.C."/>
            <person name="Coyle M.C."/>
            <person name="Dao M.D."/>
            <person name="Davila M.L.D."/>
            <person name="Davy-Carroll L.D."/>
            <person name="Denson S.D."/>
            <person name="Dinh H.D."/>
            <person name="Fernandez S.F."/>
            <person name="Fernando P.F."/>
            <person name="Forbes L.F."/>
            <person name="Francis C.F."/>
            <person name="Francisco L.F."/>
            <person name="Fu Q.F."/>
            <person name="Garcia-Iii R.G."/>
            <person name="Garrett T.G."/>
            <person name="Gross S.G."/>
            <person name="Gubbala S.G."/>
            <person name="Hirani K.H."/>
            <person name="Hogues M.H."/>
            <person name="Hollins B.H."/>
            <person name="Jackson L.J."/>
            <person name="Javaid M.J."/>
            <person name="Jhangiani S.J."/>
            <person name="Johnson A.J."/>
            <person name="Johnson B.J."/>
            <person name="Jones J.J."/>
            <person name="Joshi V.J."/>
            <person name="Kalu J.K."/>
            <person name="Khan N.K."/>
            <person name="Korchina V.K."/>
            <person name="Kovar C.K."/>
            <person name="Lago L.L."/>
            <person name="Lara F.L."/>
            <person name="Le T.-K.L."/>
            <person name="Lee S.L."/>
            <person name="Legall-Iii F.L."/>
            <person name="Lemon S.L."/>
            <person name="Liu J.L."/>
            <person name="Liu Y.-S.L."/>
            <person name="Liyanage D.L."/>
            <person name="Lopez J.L."/>
            <person name="Lorensuhewa L.L."/>
            <person name="Mata R.M."/>
            <person name="Mathew T.M."/>
            <person name="Mercado C.M."/>
            <person name="Mercado I.M."/>
            <person name="Morales K.M."/>
            <person name="Morgan M.M."/>
            <person name="Munidasa M.M."/>
            <person name="Ngo D.N."/>
            <person name="Nguyen L.N."/>
            <person name="Nguyen T.N."/>
            <person name="Nguyen N.N."/>
            <person name="Obregon M.O."/>
            <person name="Okwuonu G.O."/>
            <person name="Ongeri F.O."/>
            <person name="Onwere C.O."/>
            <person name="Osifeso I.O."/>
            <person name="Parra A.P."/>
            <person name="Patil S.P."/>
            <person name="Perez A.P."/>
            <person name="Perez Y.P."/>
            <person name="Pham C.P."/>
            <person name="Pu L.-L.P."/>
            <person name="Puazo M.P."/>
            <person name="Quiroz J.Q."/>
            <person name="Rouhana J.R."/>
            <person name="Ruiz M.R."/>
            <person name="Ruiz S.-J.R."/>
            <person name="Saada N.S."/>
            <person name="Santibanez J.S."/>
            <person name="Scheel M.S."/>
            <person name="Schneider B.S."/>
            <person name="Simmons D.S."/>
            <person name="Sisson I.S."/>
            <person name="Tang L.-Y.T."/>
            <person name="Thornton R.T."/>
            <person name="Tisius J.T."/>
            <person name="Toledanes G.T."/>
            <person name="Trejos Z.T."/>
            <person name="Usmani K.U."/>
            <person name="Varghese R.V."/>
            <person name="Vattathil S.V."/>
            <person name="Vee V.V."/>
            <person name="Walker D.W."/>
            <person name="Weissenberger G.W."/>
            <person name="White C.W."/>
            <person name="Williams A.W."/>
            <person name="Woodworth J.W."/>
            <person name="Wright R.W."/>
            <person name="Zhu Y.Z."/>
            <person name="Han Y.H."/>
            <person name="Newsham I.N."/>
            <person name="Nazareth L.N."/>
            <person name="Worley K.W."/>
            <person name="Muzny D.M."/>
            <person name="Rogers J.R."/>
            <person name="Gibbs R.G."/>
        </authorList>
    </citation>
    <scope>NUCLEOTIDE SEQUENCE [LARGE SCALE GENOMIC DNA]</scope>
</reference>
<sequence>MVTNPGPGPPPPPCPGPLTSAHVSGGARLAGPCGAGGKERRSKLSGRRPSQAALPALPLARPRSCPPCLAAGPSMVMADGPRHLQRGPVRVGFYDIEGTLGKGNFAVVKLGRHRITKTEVAIKIIDKSQLDAVNLEKIYREVQIMKMLDHPHIIKLYQVMETKSMLYLVTEYAKNGEIFVPLLQKFTPHLLETLNFWNSNFCLLYSAKQPWYAWDPCACSEIQNLPSGRKPGDQEPHLILFLPVFWLF</sequence>
<evidence type="ECO:0000256" key="3">
    <source>
        <dbReference type="ARBA" id="ARBA00022679"/>
    </source>
</evidence>
<evidence type="ECO:0000256" key="5">
    <source>
        <dbReference type="ARBA" id="ARBA00022777"/>
    </source>
</evidence>
<dbReference type="InterPro" id="IPR011009">
    <property type="entry name" value="Kinase-like_dom_sf"/>
</dbReference>
<evidence type="ECO:0000256" key="1">
    <source>
        <dbReference type="ARBA" id="ARBA00012513"/>
    </source>
</evidence>
<evidence type="ECO:0000313" key="12">
    <source>
        <dbReference type="Ensembl" id="ENSPANP00000049302.1"/>
    </source>
</evidence>
<dbReference type="Proteomes" id="UP000028761">
    <property type="component" value="Chromosome 12"/>
</dbReference>
<keyword evidence="3" id="KW-0808">Transferase</keyword>
<evidence type="ECO:0000256" key="2">
    <source>
        <dbReference type="ARBA" id="ARBA00022527"/>
    </source>
</evidence>
<dbReference type="Pfam" id="PF00069">
    <property type="entry name" value="Pkinase"/>
    <property type="match status" value="1"/>
</dbReference>
<dbReference type="InterPro" id="IPR000719">
    <property type="entry name" value="Prot_kinase_dom"/>
</dbReference>
<reference evidence="12" key="3">
    <citation type="submission" date="2025-09" db="UniProtKB">
        <authorList>
            <consortium name="Ensembl"/>
        </authorList>
    </citation>
    <scope>IDENTIFICATION</scope>
</reference>
<evidence type="ECO:0000256" key="8">
    <source>
        <dbReference type="ARBA" id="ARBA00048679"/>
    </source>
</evidence>
<dbReference type="AlphaFoldDB" id="A0A8I5N8C8"/>